<keyword evidence="1 5" id="KW-0132">Cell division</keyword>
<dbReference type="NCBIfam" id="NF000994">
    <property type="entry name" value="PRK00104.1-3"/>
    <property type="match status" value="1"/>
</dbReference>
<evidence type="ECO:0000256" key="2">
    <source>
        <dbReference type="ARBA" id="ARBA00022829"/>
    </source>
</evidence>
<dbReference type="GO" id="GO:0006260">
    <property type="term" value="P:DNA replication"/>
    <property type="evidence" value="ECO:0007669"/>
    <property type="project" value="UniProtKB-UniRule"/>
</dbReference>
<dbReference type="Gene3D" id="6.10.250.2410">
    <property type="match status" value="1"/>
</dbReference>
<dbReference type="GO" id="GO:0005737">
    <property type="term" value="C:cytoplasm"/>
    <property type="evidence" value="ECO:0007669"/>
    <property type="project" value="UniProtKB-SubCell"/>
</dbReference>
<sequence length="253" mass="29890">MNPYSVKLETFEGPLDLLLHLINQAEVDIYDIPVAAITDQYLEYIHAMQELELDVASEYLVMAATLLMIKSKMLLPKHEEELFEDEWAEEEEDPREELMFRLIEYRKYKEVAAELKEKEQYRSLIHTKPPEDLDPFISDEEKREIAIKGVTLFDMLSAYQKLIKRKQLQAPRTSTVKSQEYSIEERIQEVMERLGRFHGQCRFDQLFTRMERPHIVVTFLAILELMKTKSIRCEQSDNFQDIMIYSIEGGEQG</sequence>
<dbReference type="RefSeq" id="WP_251222488.1">
    <property type="nucleotide sequence ID" value="NZ_JAMBOL010000003.1"/>
</dbReference>
<keyword evidence="5" id="KW-0963">Cytoplasm</keyword>
<dbReference type="PANTHER" id="PTHR33969:SF2">
    <property type="entry name" value="SEGREGATION AND CONDENSATION PROTEIN A"/>
    <property type="match status" value="1"/>
</dbReference>
<comment type="function">
    <text evidence="5">Participates in chromosomal partition during cell division. May act via the formation of a condensin-like complex containing Smc and ScpB that pull DNA away from mid-cell into both cell halves.</text>
</comment>
<dbReference type="NCBIfam" id="NF000995">
    <property type="entry name" value="PRK00104.1-4"/>
    <property type="match status" value="1"/>
</dbReference>
<dbReference type="Proteomes" id="UP001139179">
    <property type="component" value="Unassembled WGS sequence"/>
</dbReference>
<name>A0A9X2INS7_9BACI</name>
<evidence type="ECO:0000256" key="1">
    <source>
        <dbReference type="ARBA" id="ARBA00022618"/>
    </source>
</evidence>
<dbReference type="PANTHER" id="PTHR33969">
    <property type="entry name" value="SEGREGATION AND CONDENSATION PROTEIN A"/>
    <property type="match status" value="1"/>
</dbReference>
<dbReference type="Pfam" id="PF02616">
    <property type="entry name" value="SMC_ScpA"/>
    <property type="match status" value="1"/>
</dbReference>
<comment type="subunit">
    <text evidence="5">Component of a cohesin-like complex composed of ScpA, ScpB and the Smc homodimer, in which ScpA and ScpB bind to the head domain of Smc. The presence of the three proteins is required for the association of the complex with DNA.</text>
</comment>
<dbReference type="GO" id="GO:0051301">
    <property type="term" value="P:cell division"/>
    <property type="evidence" value="ECO:0007669"/>
    <property type="project" value="UniProtKB-KW"/>
</dbReference>
<dbReference type="HAMAP" id="MF_01805">
    <property type="entry name" value="ScpA"/>
    <property type="match status" value="1"/>
</dbReference>
<comment type="subcellular location">
    <subcellularLocation>
        <location evidence="5">Cytoplasm</location>
    </subcellularLocation>
    <text evidence="5">Associated with two foci at the outer edges of the nucleoid region in young cells, and at four foci within both cell halves in older cells.</text>
</comment>
<evidence type="ECO:0000313" key="7">
    <source>
        <dbReference type="Proteomes" id="UP001139179"/>
    </source>
</evidence>
<accession>A0A9X2INS7</accession>
<keyword evidence="3 5" id="KW-0131">Cell cycle</keyword>
<dbReference type="InterPro" id="IPR003768">
    <property type="entry name" value="ScpA"/>
</dbReference>
<proteinExistence type="inferred from homology"/>
<comment type="similarity">
    <text evidence="5">Belongs to the ScpA family.</text>
</comment>
<comment type="caution">
    <text evidence="6">The sequence shown here is derived from an EMBL/GenBank/DDBJ whole genome shotgun (WGS) entry which is preliminary data.</text>
</comment>
<dbReference type="GO" id="GO:0007059">
    <property type="term" value="P:chromosome segregation"/>
    <property type="evidence" value="ECO:0007669"/>
    <property type="project" value="UniProtKB-UniRule"/>
</dbReference>
<keyword evidence="7" id="KW-1185">Reference proteome</keyword>
<organism evidence="6 7">
    <name type="scientific">Halalkalibacter oceani</name>
    <dbReference type="NCBI Taxonomy" id="1653776"/>
    <lineage>
        <taxon>Bacteria</taxon>
        <taxon>Bacillati</taxon>
        <taxon>Bacillota</taxon>
        <taxon>Bacilli</taxon>
        <taxon>Bacillales</taxon>
        <taxon>Bacillaceae</taxon>
        <taxon>Halalkalibacter</taxon>
    </lineage>
</organism>
<dbReference type="AlphaFoldDB" id="A0A9X2INS7"/>
<evidence type="ECO:0000313" key="6">
    <source>
        <dbReference type="EMBL" id="MCM3713692.1"/>
    </source>
</evidence>
<dbReference type="EMBL" id="JAMBOL010000003">
    <property type="protein sequence ID" value="MCM3713692.1"/>
    <property type="molecule type" value="Genomic_DNA"/>
</dbReference>
<evidence type="ECO:0000256" key="4">
    <source>
        <dbReference type="ARBA" id="ARBA00044777"/>
    </source>
</evidence>
<dbReference type="InterPro" id="IPR023093">
    <property type="entry name" value="ScpA-like_C"/>
</dbReference>
<evidence type="ECO:0000256" key="5">
    <source>
        <dbReference type="HAMAP-Rule" id="MF_01805"/>
    </source>
</evidence>
<dbReference type="Gene3D" id="1.10.10.580">
    <property type="entry name" value="Structural maintenance of chromosome 1. Chain E"/>
    <property type="match status" value="1"/>
</dbReference>
<keyword evidence="2 5" id="KW-0159">Chromosome partition</keyword>
<reference evidence="6" key="1">
    <citation type="submission" date="2022-05" db="EMBL/GenBank/DDBJ databases">
        <title>Comparative Genomics of Spacecraft Associated Microbes.</title>
        <authorList>
            <person name="Tran M.T."/>
            <person name="Wright A."/>
            <person name="Seuylemezian A."/>
            <person name="Eisen J."/>
            <person name="Coil D."/>
        </authorList>
    </citation>
    <scope>NUCLEOTIDE SEQUENCE</scope>
    <source>
        <strain evidence="6">214.1.1</strain>
    </source>
</reference>
<protein>
    <recommendedName>
        <fullName evidence="4 5">Segregation and condensation protein A</fullName>
    </recommendedName>
</protein>
<evidence type="ECO:0000256" key="3">
    <source>
        <dbReference type="ARBA" id="ARBA00023306"/>
    </source>
</evidence>
<gene>
    <name evidence="5" type="primary">scpA</name>
    <name evidence="6" type="ORF">M3202_06310</name>
</gene>